<reference evidence="3 4" key="1">
    <citation type="submission" date="2019-03" db="EMBL/GenBank/DDBJ databases">
        <title>Genomic Encyclopedia of Type Strains, Phase IV (KMG-IV): sequencing the most valuable type-strain genomes for metagenomic binning, comparative biology and taxonomic classification.</title>
        <authorList>
            <person name="Goeker M."/>
        </authorList>
    </citation>
    <scope>NUCLEOTIDE SEQUENCE [LARGE SCALE GENOMIC DNA]</scope>
    <source>
        <strain evidence="3 4">DSM 45934</strain>
    </source>
</reference>
<dbReference type="EMBL" id="SLWS01000011">
    <property type="protein sequence ID" value="TCO53139.1"/>
    <property type="molecule type" value="Genomic_DNA"/>
</dbReference>
<evidence type="ECO:0000259" key="1">
    <source>
        <dbReference type="Pfam" id="PF09664"/>
    </source>
</evidence>
<evidence type="ECO:0000259" key="2">
    <source>
        <dbReference type="Pfam" id="PF11796"/>
    </source>
</evidence>
<accession>A0A4R2JAW0</accession>
<evidence type="ECO:0000313" key="4">
    <source>
        <dbReference type="Proteomes" id="UP000295680"/>
    </source>
</evidence>
<dbReference type="Pfam" id="PF09664">
    <property type="entry name" value="DUF2399"/>
    <property type="match status" value="1"/>
</dbReference>
<sequence length="431" mass="46245">MISSAARAYLTTPGLTPLWQTIRDRLERNGLTVTGVVTLDLDYQAAEDLSGLLKRAVPPGRARLRLAELDAALRSSAVAQGLVTVTAELTGGSLTDRKAVSEARRTSRYNLWEYWENSLANAGLAAAPWVVEWQHGIRRAGLLGRAGEAAETVIQQTMAVLRTMSETTPLADRSHDAMRVALPLPPSFELAELASRACGDAHALDDGRLVTVLVLRAIAVASGEPLPSTAARRRDLWAMAGINPDTVSGTVLTWGLRPPRADPWAMMMHTRADLGLATHITLQEWHAGANQPWAATGDRLFVCENPQVLQAAARAGVSHPMLCTSGNPATVATLALTSLVQAGVKVFYHGDFDIAGVTIAARLFSQGAHPWRFSGDDYLAAVRSTGSSLPITGTVPDTPWSPFLAHAMRSHQIAVHEESLLETLLSDLSDQ</sequence>
<keyword evidence="4" id="KW-1185">Reference proteome</keyword>
<dbReference type="AlphaFoldDB" id="A0A4R2JAW0"/>
<comment type="caution">
    <text evidence="3">The sequence shown here is derived from an EMBL/GenBank/DDBJ whole genome shotgun (WGS) entry which is preliminary data.</text>
</comment>
<feature type="domain" description="Conserved hypothetical protein CHP02679 N terminus" evidence="2">
    <location>
        <begin position="34"/>
        <end position="258"/>
    </location>
</feature>
<dbReference type="Proteomes" id="UP000295680">
    <property type="component" value="Unassembled WGS sequence"/>
</dbReference>
<dbReference type="InterPro" id="IPR013495">
    <property type="entry name" value="CHP02679"/>
</dbReference>
<dbReference type="InterPro" id="IPR024465">
    <property type="entry name" value="DUF2399"/>
</dbReference>
<dbReference type="OrthoDB" id="8188786at2"/>
<organism evidence="3 4">
    <name type="scientific">Actinocrispum wychmicini</name>
    <dbReference type="NCBI Taxonomy" id="1213861"/>
    <lineage>
        <taxon>Bacteria</taxon>
        <taxon>Bacillati</taxon>
        <taxon>Actinomycetota</taxon>
        <taxon>Actinomycetes</taxon>
        <taxon>Pseudonocardiales</taxon>
        <taxon>Pseudonocardiaceae</taxon>
        <taxon>Actinocrispum</taxon>
    </lineage>
</organism>
<gene>
    <name evidence="3" type="ORF">EV192_111336</name>
</gene>
<proteinExistence type="predicted"/>
<dbReference type="InterPro" id="IPR024466">
    <property type="entry name" value="CHP02679_N"/>
</dbReference>
<dbReference type="Pfam" id="PF11796">
    <property type="entry name" value="DUF3323"/>
    <property type="match status" value="1"/>
</dbReference>
<dbReference type="NCBIfam" id="TIGR02679">
    <property type="entry name" value="TIGR02679 family protein"/>
    <property type="match status" value="1"/>
</dbReference>
<feature type="domain" description="DUF2399" evidence="1">
    <location>
        <begin position="279"/>
        <end position="428"/>
    </location>
</feature>
<protein>
    <submittedName>
        <fullName evidence="3">Uncharacterized protein (TIGR02679 family)</fullName>
    </submittedName>
</protein>
<evidence type="ECO:0000313" key="3">
    <source>
        <dbReference type="EMBL" id="TCO53139.1"/>
    </source>
</evidence>
<name>A0A4R2JAW0_9PSEU</name>